<reference evidence="1 2" key="1">
    <citation type="submission" date="2018-10" db="EMBL/GenBank/DDBJ databases">
        <title>Natrarchaeobius chitinivorans gen. nov., sp. nov., and Natrarchaeobius haloalkaliphilus sp. nov., alkaliphilic, chitin-utilizing haloarchaea from hypersaline alkaline lakes.</title>
        <authorList>
            <person name="Sorokin D.Y."/>
            <person name="Elcheninov A.G."/>
            <person name="Kostrikina N.A."/>
            <person name="Bale N.J."/>
            <person name="Sinninghe Damste J.S."/>
            <person name="Khijniak T.V."/>
            <person name="Kublanov I.V."/>
            <person name="Toshchakov S.V."/>
        </authorList>
    </citation>
    <scope>NUCLEOTIDE SEQUENCE [LARGE SCALE GENOMIC DNA]</scope>
    <source>
        <strain evidence="1 2">AArcht-Sl</strain>
    </source>
</reference>
<dbReference type="EMBL" id="REFY01000002">
    <property type="protein sequence ID" value="RQG91087.1"/>
    <property type="molecule type" value="Genomic_DNA"/>
</dbReference>
<organism evidence="1 2">
    <name type="scientific">Natrarchaeobius halalkaliphilus</name>
    <dbReference type="NCBI Taxonomy" id="1679091"/>
    <lineage>
        <taxon>Archaea</taxon>
        <taxon>Methanobacteriati</taxon>
        <taxon>Methanobacteriota</taxon>
        <taxon>Stenosarchaea group</taxon>
        <taxon>Halobacteria</taxon>
        <taxon>Halobacteriales</taxon>
        <taxon>Natrialbaceae</taxon>
        <taxon>Natrarchaeobius</taxon>
    </lineage>
</organism>
<dbReference type="Proteomes" id="UP000273828">
    <property type="component" value="Unassembled WGS sequence"/>
</dbReference>
<comment type="caution">
    <text evidence="1">The sequence shown here is derived from an EMBL/GenBank/DDBJ whole genome shotgun (WGS) entry which is preliminary data.</text>
</comment>
<sequence length="83" mass="8967">MTSIRDLLADRVGVGETYRLTLTERDGTLVAVHPDDDSPMDVAVVEGLESITRRPPPQPVTVEILDRVVDGRVAGKIVDADAD</sequence>
<evidence type="ECO:0000313" key="1">
    <source>
        <dbReference type="EMBL" id="RQG91087.1"/>
    </source>
</evidence>
<proteinExistence type="predicted"/>
<gene>
    <name evidence="1" type="ORF">EA462_03540</name>
</gene>
<dbReference type="AlphaFoldDB" id="A0A3N6LRN8"/>
<dbReference type="OrthoDB" id="200913at2157"/>
<evidence type="ECO:0000313" key="2">
    <source>
        <dbReference type="Proteomes" id="UP000273828"/>
    </source>
</evidence>
<accession>A0A3N6LRN8</accession>
<dbReference type="RefSeq" id="WP_124177199.1">
    <property type="nucleotide sequence ID" value="NZ_REFY01000002.1"/>
</dbReference>
<protein>
    <submittedName>
        <fullName evidence="1">Uncharacterized protein</fullName>
    </submittedName>
</protein>
<name>A0A3N6LRN8_9EURY</name>
<keyword evidence="2" id="KW-1185">Reference proteome</keyword>